<comment type="caution">
    <text evidence="7">The sequence shown here is derived from an EMBL/GenBank/DDBJ whole genome shotgun (WGS) entry which is preliminary data.</text>
</comment>
<dbReference type="SMART" id="SM00823">
    <property type="entry name" value="PKS_PP"/>
    <property type="match status" value="2"/>
</dbReference>
<dbReference type="InterPro" id="IPR025110">
    <property type="entry name" value="AMP-bd_C"/>
</dbReference>
<sequence>MNHLQGSSAAESFPGATLALATFPELFEARVRESPESPAVESGGDAWTYAELNARANRIAHWLIGRGIGPESVVAVAMPRSAGQIAVLLGIMKAGAAYLPWDLGYPRERIAYMASDAAPAAVLTTRTAASRLPDDLDADVVAVDVPATAETWRRSPRTDPGDADRVAPLRAANAAYVIYTSGSTGRPKGVTVTHSGLAALRAEAVRLGDLGAGAGARVLQFASLSFDMSVWDLVSALTTGAALIVPERERLVGEDLADVLAAGDVTHATLPPSVLATLPASAAEELKRLRVLVIGGEACTPGLVTAWGPGRRFINAYGPTEATVWATFSGPLSDGAVPIGTAMTDTRVYVLDERLEPVTGGRPGELYLAGPSLARGYLGRWGLTAARFVADPSGPPGARMYRTGDLARVSASGRLEYLGRTDDQVKVRGQRIETGEVEAVLATHPRVRQAVVAAHEGGDGRGRQLVGYVVPVPEEEPHAAERGGGAGNLALELGLSSVELRSWLARRLPDVMVPGVVMVVDEVPLTPNGKADKAALPKPEFRGAEYRAPRSPAERVLADVFAEVLSVGRVGVDDDFFSLGGDSIQSLQITSRARARGVEVGSRQIFEFRTVAALAEAVAAAGPGAGPVLEELDGGGVGWLPHLPVTRAVQERGLVPARSSQAMVLELPEGMDRTRLAAVIGAVIDHHDLLRARLVDTDGGGLVVDAPGSMALDASIRRVPQDGPWNDPGQADVWHRVLRAERDAAAGRLDPAAGVMARFVWFDAGAARSGRLLVVLHRLVVDGESWRVLMSDLAAAWRQVRDGEAAELPPAGTSVRRWAHALLQEARRPERVAELDLWRATVEAPDPVLGARRLDPSVDVNSTLSEVGVRLPADVTEALLTTLPDAFHCDVEDGLLAALAMAVTRWRAGRGVDASSTLIRGEGPGRAEAALPGADLSRTVGPLAAVTAVRLDVAGAGLEEAFAGGPAAGTVVRAAKEQRRALPGRGIGYGLLRHLNPETADVLERHGGGQISFAYTGGFTATGLPAELRGLGFVPAPGAAGPAGPDVCRDPREPAHAELAISAAVTDGVDGPLLGALFTAPEGVLSSAEVRELAGLWSRALEALARHATRPGAGGLTPSDVPLVTVAQDDVDGWREQHPGLSDIWPVPPLPLGLLVHSMMERETGAELDTYQVQYTLRLSGPVAADRLRTAAQALLDRHPALRAAYVPGPDGELVRLVVDGVELPWQYLDLSGLGDAMRETANEQFLSSDLKVHVDPAVPPMLRMSLLTLAEDRHELVLTAHHANVDGWCLPLLVRDLLRLYASGGDASELPAARGYREYLAWLARQDARESARAWAKELAGLKEPTLVAPDNGPGPGTGTGSADVGWVDIPLPAGAARDLPRRAAEVGVTLNTLVQGAWAIVLNRLTGRRDVVFGAAVAGRPALLPGAESIVGTFINTVPVRVPYVPDGTVAGMLADLQERQGALLGHHHYGLAEIQRAAGLPVLFDSLIGFESFPLDREGIAEAVEEAGIAVTGIRLFTLSQYPVTVFVYPDGGRLRLNLQYQRRLFGRERAGEIAALYGRVLQDIAADPQVRLDEMAADGRTAAPDDGRALDPADYLASVLGDVTEPTVMFGLQDVRGEGRRVLDLRLPLDARLGERVRACAEEQGVGPAALFHAGWSLVVAACSGRDDVVFGTVVSDALHGPRGVERPRGGSTGVLPVRVDLAGTGVRDLVRATDRTLREIVRHGQAAPAAAHRNGGAPPGPPPFNAVLNYRRLEPGDGSGAVAPAGVVEGSDHPIVLRVDDQEHSFFLDARIDQSQDAELLIGYLETAMRSLVDALTAEDAEQRAALELTVLSDEVRRQVLAEWNDTPPVVPVERCLHEWFEEAAAAAPGAVAVECEGRRLSYGELNARANRLARHLRGLGVAPDVLVAVCLPRTEHLVVAVLAVLKAGGAYVPVDPGSPADRLAHVLEDSAPRVLLSDGALPEGLPVPAIPVVDVRADAGQWAQQSASDVTGTGTGPSNMAYVIYTSGSTGVPKGVMVEHRHVVRLFTSTDAWFRFGAQDVWTLFHSFAFDFSVWEIWGALLHGGRLVVVPQAVTRSPEDFYRLLCASGVTVLNQTPTAFRQLVAAQGEAAEPHSLRVVVFGGEALEAASLKPWLRRAANKDTRLVNMYGITETTVHVTYHPLTEADADRTVSPIGRRIPDLRTYVLDAHGRPAPIGVAGELYVGGAGVARGYLNRPELTAERFLDDPFAEEPGARMYRSGDLARWLPDGSLEYLGRNDDQVKIRGFRVEPGEIEARLAGHPAIRDARVLVRDYDGDQGDRRLVAYLVPAADRAPAVRELLRLERTEPEAFARTYELPNGMTVFHQNKSETDFVYDEIFTNLEYLRNGITIDDGDTIVDVGANIGLFTLFAGTRRPGVRILAFEPIPPVYDSLRRNVALHGLNATVYDCGLAAEAKEATFTFYRHNTVISSSLTTADQAHDLVRSYLRNKDESAGGGPGGAVGDDLIDELVDARLDSERFTCRLRPLSEIIAAESLDRIDLLKIDVENAEYEVLMGVDRRDWPKIRQLVVEVHDVDGRLEKITTLLASLGYDVVREQTDRLLRGTTLYNVYARRAGDEGAREAPEPASALAPARWSGRAALLDDVQDMLRAALPEYMLPAAYVLLEELPLTQNGKLDQRALPRPGTHGRAYVAPRTPREERLCELIARVLRVERVGMDDNFFQLGGNSLLATRLTSMIGKTLGVSVLIRTVYENGDVAALARTVENAPAANQPRLRRMDRSTRR</sequence>
<dbReference type="Gene3D" id="3.40.50.150">
    <property type="entry name" value="Vaccinia Virus protein VP39"/>
    <property type="match status" value="1"/>
</dbReference>
<dbReference type="FunFam" id="3.40.50.980:FF:000001">
    <property type="entry name" value="Non-ribosomal peptide synthetase"/>
    <property type="match status" value="2"/>
</dbReference>
<feature type="domain" description="Carrier" evidence="6">
    <location>
        <begin position="2679"/>
        <end position="2754"/>
    </location>
</feature>
<dbReference type="NCBIfam" id="TIGR01444">
    <property type="entry name" value="fkbM_fam"/>
    <property type="match status" value="1"/>
</dbReference>
<dbReference type="Proteomes" id="UP000309174">
    <property type="component" value="Unassembled WGS sequence"/>
</dbReference>
<keyword evidence="8" id="KW-1185">Reference proteome</keyword>
<dbReference type="Gene3D" id="3.40.50.1820">
    <property type="entry name" value="alpha/beta hydrolase"/>
    <property type="match status" value="1"/>
</dbReference>
<dbReference type="InterPro" id="IPR009081">
    <property type="entry name" value="PP-bd_ACP"/>
</dbReference>
<dbReference type="InterPro" id="IPR023213">
    <property type="entry name" value="CAT-like_dom_sf"/>
</dbReference>
<dbReference type="FunFam" id="2.30.38.10:FF:000001">
    <property type="entry name" value="Non-ribosomal peptide synthetase PvdI"/>
    <property type="match status" value="1"/>
</dbReference>
<dbReference type="PANTHER" id="PTHR45527">
    <property type="entry name" value="NONRIBOSOMAL PEPTIDE SYNTHETASE"/>
    <property type="match status" value="1"/>
</dbReference>
<dbReference type="Pfam" id="PF13193">
    <property type="entry name" value="AMP-binding_C"/>
    <property type="match status" value="1"/>
</dbReference>
<dbReference type="InterPro" id="IPR006342">
    <property type="entry name" value="FkbM_mtfrase"/>
</dbReference>
<keyword evidence="3" id="KW-0597">Phosphoprotein</keyword>
<accession>A0A5C4JIU2</accession>
<dbReference type="GO" id="GO:0003824">
    <property type="term" value="F:catalytic activity"/>
    <property type="evidence" value="ECO:0007669"/>
    <property type="project" value="UniProtKB-KW"/>
</dbReference>
<protein>
    <submittedName>
        <fullName evidence="7">Amino acid adenylation domain-containing protein</fullName>
    </submittedName>
</protein>
<dbReference type="PANTHER" id="PTHR45527:SF14">
    <property type="entry name" value="PLIPASTATIN SYNTHASE SUBUNIT B"/>
    <property type="match status" value="1"/>
</dbReference>
<dbReference type="GO" id="GO:0008610">
    <property type="term" value="P:lipid biosynthetic process"/>
    <property type="evidence" value="ECO:0007669"/>
    <property type="project" value="UniProtKB-ARBA"/>
</dbReference>
<evidence type="ECO:0000256" key="4">
    <source>
        <dbReference type="ARBA" id="ARBA00022737"/>
    </source>
</evidence>
<dbReference type="FunFam" id="1.10.1200.10:FF:000005">
    <property type="entry name" value="Nonribosomal peptide synthetase 1"/>
    <property type="match status" value="1"/>
</dbReference>
<name>A0A5C4JIU2_9ACTN</name>
<organism evidence="7 8">
    <name type="scientific">Actinomadura soli</name>
    <dbReference type="NCBI Taxonomy" id="2508997"/>
    <lineage>
        <taxon>Bacteria</taxon>
        <taxon>Bacillati</taxon>
        <taxon>Actinomycetota</taxon>
        <taxon>Actinomycetes</taxon>
        <taxon>Streptosporangiales</taxon>
        <taxon>Thermomonosporaceae</taxon>
        <taxon>Actinomadura</taxon>
    </lineage>
</organism>
<evidence type="ECO:0000256" key="5">
    <source>
        <dbReference type="ARBA" id="ARBA00023194"/>
    </source>
</evidence>
<dbReference type="Gene3D" id="3.30.559.10">
    <property type="entry name" value="Chloramphenicol acetyltransferase-like domain"/>
    <property type="match status" value="2"/>
</dbReference>
<dbReference type="NCBIfam" id="TIGR01733">
    <property type="entry name" value="AA-adenyl-dom"/>
    <property type="match status" value="2"/>
</dbReference>
<dbReference type="Gene3D" id="3.30.300.30">
    <property type="match status" value="2"/>
</dbReference>
<keyword evidence="2" id="KW-0596">Phosphopantetheine</keyword>
<evidence type="ECO:0000256" key="1">
    <source>
        <dbReference type="ARBA" id="ARBA00001957"/>
    </source>
</evidence>
<dbReference type="GO" id="GO:0005829">
    <property type="term" value="C:cytosol"/>
    <property type="evidence" value="ECO:0007669"/>
    <property type="project" value="TreeGrafter"/>
</dbReference>
<dbReference type="NCBIfam" id="NF003417">
    <property type="entry name" value="PRK04813.1"/>
    <property type="match status" value="3"/>
</dbReference>
<proteinExistence type="predicted"/>
<gene>
    <name evidence="7" type="ORF">ETD83_03420</name>
</gene>
<keyword evidence="4" id="KW-0677">Repeat</keyword>
<dbReference type="CDD" id="cd17643">
    <property type="entry name" value="A_NRPS_Cytc1-like"/>
    <property type="match status" value="1"/>
</dbReference>
<dbReference type="Pfam" id="PF00668">
    <property type="entry name" value="Condensation"/>
    <property type="match status" value="2"/>
</dbReference>
<dbReference type="GO" id="GO:0044550">
    <property type="term" value="P:secondary metabolite biosynthetic process"/>
    <property type="evidence" value="ECO:0007669"/>
    <property type="project" value="TreeGrafter"/>
</dbReference>
<dbReference type="GO" id="GO:0031177">
    <property type="term" value="F:phosphopantetheine binding"/>
    <property type="evidence" value="ECO:0007669"/>
    <property type="project" value="InterPro"/>
</dbReference>
<dbReference type="InterPro" id="IPR029058">
    <property type="entry name" value="AB_hydrolase_fold"/>
</dbReference>
<dbReference type="PROSITE" id="PS50075">
    <property type="entry name" value="CARRIER"/>
    <property type="match status" value="2"/>
</dbReference>
<dbReference type="SUPFAM" id="SSF47336">
    <property type="entry name" value="ACP-like"/>
    <property type="match status" value="2"/>
</dbReference>
<evidence type="ECO:0000313" key="7">
    <source>
        <dbReference type="EMBL" id="TMR06727.1"/>
    </source>
</evidence>
<dbReference type="InterPro" id="IPR006162">
    <property type="entry name" value="Ppantetheine_attach_site"/>
</dbReference>
<dbReference type="InterPro" id="IPR000873">
    <property type="entry name" value="AMP-dep_synth/lig_dom"/>
</dbReference>
<dbReference type="Pfam" id="PF00550">
    <property type="entry name" value="PP-binding"/>
    <property type="match status" value="2"/>
</dbReference>
<dbReference type="InterPro" id="IPR001242">
    <property type="entry name" value="Condensation_dom"/>
</dbReference>
<dbReference type="PROSITE" id="PS00455">
    <property type="entry name" value="AMP_BINDING"/>
    <property type="match status" value="2"/>
</dbReference>
<evidence type="ECO:0000259" key="6">
    <source>
        <dbReference type="PROSITE" id="PS50075"/>
    </source>
</evidence>
<dbReference type="InterPro" id="IPR045851">
    <property type="entry name" value="AMP-bd_C_sf"/>
</dbReference>
<dbReference type="FunFam" id="3.40.50.12780:FF:000012">
    <property type="entry name" value="Non-ribosomal peptide synthetase"/>
    <property type="match status" value="2"/>
</dbReference>
<dbReference type="InterPro" id="IPR029063">
    <property type="entry name" value="SAM-dependent_MTases_sf"/>
</dbReference>
<dbReference type="InterPro" id="IPR042099">
    <property type="entry name" value="ANL_N_sf"/>
</dbReference>
<dbReference type="Gene3D" id="2.30.38.10">
    <property type="entry name" value="Luciferase, Domain 3"/>
    <property type="match status" value="1"/>
</dbReference>
<dbReference type="SUPFAM" id="SSF53335">
    <property type="entry name" value="S-adenosyl-L-methionine-dependent methyltransferases"/>
    <property type="match status" value="1"/>
</dbReference>
<dbReference type="Gene3D" id="3.30.559.30">
    <property type="entry name" value="Nonribosomal peptide synthetase, condensation domain"/>
    <property type="match status" value="3"/>
</dbReference>
<dbReference type="EMBL" id="VCKW01000010">
    <property type="protein sequence ID" value="TMR06727.1"/>
    <property type="molecule type" value="Genomic_DNA"/>
</dbReference>
<dbReference type="FunFam" id="3.30.300.30:FF:000015">
    <property type="entry name" value="Nonribosomal peptide synthase SidD"/>
    <property type="match status" value="1"/>
</dbReference>
<dbReference type="Gene3D" id="3.40.50.12780">
    <property type="entry name" value="N-terminal domain of ligase-like"/>
    <property type="match status" value="1"/>
</dbReference>
<dbReference type="Gene3D" id="1.10.1200.10">
    <property type="entry name" value="ACP-like"/>
    <property type="match status" value="1"/>
</dbReference>
<keyword evidence="5" id="KW-0045">Antibiotic biosynthesis</keyword>
<comment type="cofactor">
    <cofactor evidence="1">
        <name>pantetheine 4'-phosphate</name>
        <dbReference type="ChEBI" id="CHEBI:47942"/>
    </cofactor>
</comment>
<dbReference type="InterPro" id="IPR010060">
    <property type="entry name" value="NRPS_synth"/>
</dbReference>
<feature type="domain" description="Carrier" evidence="6">
    <location>
        <begin position="548"/>
        <end position="622"/>
    </location>
</feature>
<dbReference type="InterPro" id="IPR010071">
    <property type="entry name" value="AA_adenyl_dom"/>
</dbReference>
<evidence type="ECO:0000313" key="8">
    <source>
        <dbReference type="Proteomes" id="UP000309174"/>
    </source>
</evidence>
<evidence type="ECO:0000256" key="3">
    <source>
        <dbReference type="ARBA" id="ARBA00022553"/>
    </source>
</evidence>
<dbReference type="SUPFAM" id="SSF52777">
    <property type="entry name" value="CoA-dependent acyltransferases"/>
    <property type="match status" value="5"/>
</dbReference>
<dbReference type="Pfam" id="PF00501">
    <property type="entry name" value="AMP-binding"/>
    <property type="match status" value="2"/>
</dbReference>
<dbReference type="RefSeq" id="WP_138643559.1">
    <property type="nucleotide sequence ID" value="NZ_VCKW01000010.1"/>
</dbReference>
<dbReference type="InterPro" id="IPR020806">
    <property type="entry name" value="PKS_PP-bd"/>
</dbReference>
<dbReference type="InterPro" id="IPR020845">
    <property type="entry name" value="AMP-binding_CS"/>
</dbReference>
<dbReference type="Gene3D" id="3.40.50.980">
    <property type="match status" value="2"/>
</dbReference>
<dbReference type="OrthoDB" id="2472181at2"/>
<dbReference type="FunFam" id="3.40.50.980:FF:000002">
    <property type="entry name" value="Enterobactin synthetase component F"/>
    <property type="match status" value="1"/>
</dbReference>
<dbReference type="InterPro" id="IPR036736">
    <property type="entry name" value="ACP-like_sf"/>
</dbReference>
<dbReference type="GO" id="GO:0043041">
    <property type="term" value="P:amino acid activation for nonribosomal peptide biosynthetic process"/>
    <property type="evidence" value="ECO:0007669"/>
    <property type="project" value="TreeGrafter"/>
</dbReference>
<dbReference type="PROSITE" id="PS00012">
    <property type="entry name" value="PHOSPHOPANTETHEINE"/>
    <property type="match status" value="2"/>
</dbReference>
<evidence type="ECO:0000256" key="2">
    <source>
        <dbReference type="ARBA" id="ARBA00022450"/>
    </source>
</evidence>
<dbReference type="Pfam" id="PF05050">
    <property type="entry name" value="Methyltransf_21"/>
    <property type="match status" value="1"/>
</dbReference>
<dbReference type="SUPFAM" id="SSF56801">
    <property type="entry name" value="Acetyl-CoA synthetase-like"/>
    <property type="match status" value="2"/>
</dbReference>
<dbReference type="GO" id="GO:0017000">
    <property type="term" value="P:antibiotic biosynthetic process"/>
    <property type="evidence" value="ECO:0007669"/>
    <property type="project" value="UniProtKB-KW"/>
</dbReference>
<dbReference type="NCBIfam" id="TIGR01720">
    <property type="entry name" value="NRPS-para261"/>
    <property type="match status" value="1"/>
</dbReference>
<reference evidence="7 8" key="1">
    <citation type="submission" date="2019-05" db="EMBL/GenBank/DDBJ databases">
        <title>Draft genome sequence of Actinomadura sp. 14C53.</title>
        <authorList>
            <person name="Saricaoglu S."/>
            <person name="Isik K."/>
        </authorList>
    </citation>
    <scope>NUCLEOTIDE SEQUENCE [LARGE SCALE GENOMIC DNA]</scope>
    <source>
        <strain evidence="7 8">14C53</strain>
    </source>
</reference>